<dbReference type="PANTHER" id="PTHR24320">
    <property type="entry name" value="RETINOL DEHYDROGENASE"/>
    <property type="match status" value="1"/>
</dbReference>
<dbReference type="Gene3D" id="3.40.50.720">
    <property type="entry name" value="NAD(P)-binding Rossmann-like Domain"/>
    <property type="match status" value="1"/>
</dbReference>
<evidence type="ECO:0000256" key="2">
    <source>
        <dbReference type="ARBA" id="ARBA00022857"/>
    </source>
</evidence>
<sequence length="338" mass="36916">MGAMLSALIRESFIPPATRFHASDIPDMSEKVVLVTGANAGIGKETARVLLTKNAKVYIACRDKAKGEAAIRELKDSTGKEAILLQLNLANLKSVKAAAEEFLSKEPLLNVLFNNAGVMNPPVEMLTDDGYDLQFGTNVVGHFYFTKLVMPRLLAAAATSSDGTARVVNTSSNGHWMGSLDYNTFRDSSIRRKKNAWLLYGQSKTGNIVFSAELARRYGGQGIVSTALNPGGIKTELSRHSSSFAQVLVNMFFHDVSYGALTQLYAGTIAEGAKLNGKYLIPWARMGNPRADTQDPQQGMELWNWLEEQVKDVYLCALSITLILYSHTSRELSQATGL</sequence>
<reference evidence="4 5" key="1">
    <citation type="submission" date="2016-06" db="EMBL/GenBank/DDBJ databases">
        <title>Comparative genomics of the ectomycorrhizal sister species Rhizopogon vinicolor and Rhizopogon vesiculosus (Basidiomycota: Boletales) reveals a divergence of the mating type B locus.</title>
        <authorList>
            <consortium name="DOE Joint Genome Institute"/>
            <person name="Mujic A.B."/>
            <person name="Kuo A."/>
            <person name="Tritt A."/>
            <person name="Lipzen A."/>
            <person name="Chen C."/>
            <person name="Johnson J."/>
            <person name="Sharma A."/>
            <person name="Barry K."/>
            <person name="Grigoriev I.V."/>
            <person name="Spatafora J.W."/>
        </authorList>
    </citation>
    <scope>NUCLEOTIDE SEQUENCE [LARGE SCALE GENOMIC DNA]</scope>
    <source>
        <strain evidence="4 5">AM-OR11-026</strain>
    </source>
</reference>
<protein>
    <submittedName>
        <fullName evidence="4">NAD(P)-binding protein</fullName>
    </submittedName>
</protein>
<dbReference type="EMBL" id="KV448369">
    <property type="protein sequence ID" value="OAX37154.1"/>
    <property type="molecule type" value="Genomic_DNA"/>
</dbReference>
<dbReference type="CDD" id="cd05327">
    <property type="entry name" value="retinol-DH_like_SDR_c_like"/>
    <property type="match status" value="1"/>
</dbReference>
<dbReference type="PRINTS" id="PR00081">
    <property type="entry name" value="GDHRDH"/>
</dbReference>
<dbReference type="AlphaFoldDB" id="A0A1B7MX27"/>
<evidence type="ECO:0000256" key="3">
    <source>
        <dbReference type="ARBA" id="ARBA00023002"/>
    </source>
</evidence>
<gene>
    <name evidence="4" type="ORF">K503DRAFT_867070</name>
</gene>
<comment type="similarity">
    <text evidence="1">Belongs to the short-chain dehydrogenases/reductases (SDR) family.</text>
</comment>
<evidence type="ECO:0000313" key="4">
    <source>
        <dbReference type="EMBL" id="OAX37154.1"/>
    </source>
</evidence>
<name>A0A1B7MX27_9AGAM</name>
<dbReference type="FunCoup" id="A0A1B7MX27">
    <property type="interactions" value="175"/>
</dbReference>
<keyword evidence="2" id="KW-0521">NADP</keyword>
<proteinExistence type="inferred from homology"/>
<organism evidence="4 5">
    <name type="scientific">Rhizopogon vinicolor AM-OR11-026</name>
    <dbReference type="NCBI Taxonomy" id="1314800"/>
    <lineage>
        <taxon>Eukaryota</taxon>
        <taxon>Fungi</taxon>
        <taxon>Dikarya</taxon>
        <taxon>Basidiomycota</taxon>
        <taxon>Agaricomycotina</taxon>
        <taxon>Agaricomycetes</taxon>
        <taxon>Agaricomycetidae</taxon>
        <taxon>Boletales</taxon>
        <taxon>Suillineae</taxon>
        <taxon>Rhizopogonaceae</taxon>
        <taxon>Rhizopogon</taxon>
    </lineage>
</organism>
<evidence type="ECO:0000313" key="5">
    <source>
        <dbReference type="Proteomes" id="UP000092154"/>
    </source>
</evidence>
<dbReference type="STRING" id="1314800.A0A1B7MX27"/>
<dbReference type="PANTHER" id="PTHR24320:SF236">
    <property type="entry name" value="SHORT-CHAIN DEHYDROGENASE-RELATED"/>
    <property type="match status" value="1"/>
</dbReference>
<dbReference type="SUPFAM" id="SSF51735">
    <property type="entry name" value="NAD(P)-binding Rossmann-fold domains"/>
    <property type="match status" value="1"/>
</dbReference>
<dbReference type="Proteomes" id="UP000092154">
    <property type="component" value="Unassembled WGS sequence"/>
</dbReference>
<accession>A0A1B7MX27</accession>
<dbReference type="InParanoid" id="A0A1B7MX27"/>
<dbReference type="Pfam" id="PF00106">
    <property type="entry name" value="adh_short"/>
    <property type="match status" value="1"/>
</dbReference>
<keyword evidence="3" id="KW-0560">Oxidoreductase</keyword>
<dbReference type="InterPro" id="IPR036291">
    <property type="entry name" value="NAD(P)-bd_dom_sf"/>
</dbReference>
<evidence type="ECO:0000256" key="1">
    <source>
        <dbReference type="ARBA" id="ARBA00006484"/>
    </source>
</evidence>
<dbReference type="InterPro" id="IPR002347">
    <property type="entry name" value="SDR_fam"/>
</dbReference>
<dbReference type="OrthoDB" id="191139at2759"/>
<dbReference type="GO" id="GO:0016491">
    <property type="term" value="F:oxidoreductase activity"/>
    <property type="evidence" value="ECO:0007669"/>
    <property type="project" value="UniProtKB-KW"/>
</dbReference>
<keyword evidence="5" id="KW-1185">Reference proteome</keyword>